<dbReference type="InterPro" id="IPR052704">
    <property type="entry name" value="ECF_Sigma-70_Domain"/>
</dbReference>
<dbReference type="NCBIfam" id="NF007214">
    <property type="entry name" value="PRK09636.1"/>
    <property type="match status" value="1"/>
</dbReference>
<feature type="domain" description="RNA polymerase sigma factor 70 region 4 type 2" evidence="3">
    <location>
        <begin position="111"/>
        <end position="162"/>
    </location>
</feature>
<dbReference type="SUPFAM" id="SSF88946">
    <property type="entry name" value="Sigma2 domain of RNA polymerase sigma factors"/>
    <property type="match status" value="1"/>
</dbReference>
<dbReference type="Gene3D" id="1.10.10.10">
    <property type="entry name" value="Winged helix-like DNA-binding domain superfamily/Winged helix DNA-binding domain"/>
    <property type="match status" value="1"/>
</dbReference>
<evidence type="ECO:0000313" key="4">
    <source>
        <dbReference type="EMBL" id="MBB3128563.1"/>
    </source>
</evidence>
<dbReference type="Proteomes" id="UP000517523">
    <property type="component" value="Unassembled WGS sequence"/>
</dbReference>
<dbReference type="EMBL" id="JACHXJ010000002">
    <property type="protein sequence ID" value="MBB3128563.1"/>
    <property type="molecule type" value="Genomic_DNA"/>
</dbReference>
<dbReference type="InterPro" id="IPR013325">
    <property type="entry name" value="RNA_pol_sigma_r2"/>
</dbReference>
<dbReference type="AlphaFoldDB" id="A0A839TPX4"/>
<dbReference type="Pfam" id="PF04542">
    <property type="entry name" value="Sigma70_r2"/>
    <property type="match status" value="1"/>
</dbReference>
<dbReference type="InterPro" id="IPR013324">
    <property type="entry name" value="RNA_pol_sigma_r3/r4-like"/>
</dbReference>
<dbReference type="InterPro" id="IPR014284">
    <property type="entry name" value="RNA_pol_sigma-70_dom"/>
</dbReference>
<dbReference type="SUPFAM" id="SSF54427">
    <property type="entry name" value="NTF2-like"/>
    <property type="match status" value="1"/>
</dbReference>
<proteinExistence type="predicted"/>
<evidence type="ECO:0000313" key="5">
    <source>
        <dbReference type="Proteomes" id="UP000517523"/>
    </source>
</evidence>
<dbReference type="NCBIfam" id="TIGR02957">
    <property type="entry name" value="SigX4"/>
    <property type="match status" value="1"/>
</dbReference>
<dbReference type="InterPro" id="IPR007627">
    <property type="entry name" value="RNA_pol_sigma70_r2"/>
</dbReference>
<dbReference type="InterPro" id="IPR036388">
    <property type="entry name" value="WH-like_DNA-bd_sf"/>
</dbReference>
<sequence>MENMETEQVYALYKPLLFSLAYRTLGSVLDAEDIVQETFLTLYKSGSDHIHHMKAYLCKIVMNRCLERLRSASRQREVYVGTWLPEPLVTMAGDDTDPMQAYLQKESISTAYLLLLQQLSHVERVVFLLREAMQYDYKEIADTVGKSPENCRQIFHRAKRSLRVNHKPEHLERLESGQDAGLVEQFIRALTSGDAAQIMKFLSTDAILFMDGGGKVNALTRPLQGHIRISRIVSGFLKNSPQSFTYRFAVVSGQPGIVIDRDGKTWSVLSIKVLDGRIADLYFVVNPDKLTMGNVFR</sequence>
<comment type="caution">
    <text evidence="4">The sequence shown here is derived from an EMBL/GenBank/DDBJ whole genome shotgun (WGS) entry which is preliminary data.</text>
</comment>
<organism evidence="4 5">
    <name type="scientific">Paenibacillus rhizosphaerae</name>
    <dbReference type="NCBI Taxonomy" id="297318"/>
    <lineage>
        <taxon>Bacteria</taxon>
        <taxon>Bacillati</taxon>
        <taxon>Bacillota</taxon>
        <taxon>Bacilli</taxon>
        <taxon>Bacillales</taxon>
        <taxon>Paenibacillaceae</taxon>
        <taxon>Paenibacillus</taxon>
    </lineage>
</organism>
<name>A0A839TPX4_9BACL</name>
<dbReference type="Pfam" id="PF08281">
    <property type="entry name" value="Sigma70_r4_2"/>
    <property type="match status" value="1"/>
</dbReference>
<gene>
    <name evidence="4" type="ORF">FHS19_003217</name>
</gene>
<dbReference type="InterPro" id="IPR013249">
    <property type="entry name" value="RNA_pol_sigma70_r4_t2"/>
</dbReference>
<dbReference type="PANTHER" id="PTHR30173:SF36">
    <property type="entry name" value="ECF RNA POLYMERASE SIGMA FACTOR SIGJ"/>
    <property type="match status" value="1"/>
</dbReference>
<comment type="subunit">
    <text evidence="1">Interacts transiently with the RNA polymerase catalytic core formed by RpoA, RpoB, RpoC and RpoZ (2 alpha, 1 beta, 1 beta' and 1 omega subunit) to form the RNA polymerase holoenzyme that can initiate transcription.</text>
</comment>
<dbReference type="InterPro" id="IPR014303">
    <property type="entry name" value="RNA_pol_sigma-70_ECF"/>
</dbReference>
<feature type="domain" description="RNA polymerase sigma-70 region 2" evidence="2">
    <location>
        <begin position="10"/>
        <end position="74"/>
    </location>
</feature>
<dbReference type="PANTHER" id="PTHR30173">
    <property type="entry name" value="SIGMA 19 FACTOR"/>
    <property type="match status" value="1"/>
</dbReference>
<dbReference type="GO" id="GO:0006352">
    <property type="term" value="P:DNA-templated transcription initiation"/>
    <property type="evidence" value="ECO:0007669"/>
    <property type="project" value="InterPro"/>
</dbReference>
<evidence type="ECO:0000259" key="2">
    <source>
        <dbReference type="Pfam" id="PF04542"/>
    </source>
</evidence>
<protein>
    <submittedName>
        <fullName evidence="4">RNA polymerase sigma-70 factor (ECF subfamily)</fullName>
    </submittedName>
</protein>
<accession>A0A839TPX4</accession>
<dbReference type="Gene3D" id="3.10.450.50">
    <property type="match status" value="1"/>
</dbReference>
<dbReference type="GO" id="GO:0003677">
    <property type="term" value="F:DNA binding"/>
    <property type="evidence" value="ECO:0007669"/>
    <property type="project" value="InterPro"/>
</dbReference>
<dbReference type="NCBIfam" id="TIGR02937">
    <property type="entry name" value="sigma70-ECF"/>
    <property type="match status" value="1"/>
</dbReference>
<dbReference type="GO" id="GO:0016987">
    <property type="term" value="F:sigma factor activity"/>
    <property type="evidence" value="ECO:0007669"/>
    <property type="project" value="InterPro"/>
</dbReference>
<reference evidence="4 5" key="1">
    <citation type="submission" date="2020-08" db="EMBL/GenBank/DDBJ databases">
        <title>Genomic Encyclopedia of Type Strains, Phase III (KMG-III): the genomes of soil and plant-associated and newly described type strains.</title>
        <authorList>
            <person name="Whitman W."/>
        </authorList>
    </citation>
    <scope>NUCLEOTIDE SEQUENCE [LARGE SCALE GENOMIC DNA]</scope>
    <source>
        <strain evidence="4 5">CECT 5831</strain>
    </source>
</reference>
<evidence type="ECO:0000259" key="3">
    <source>
        <dbReference type="Pfam" id="PF08281"/>
    </source>
</evidence>
<dbReference type="Gene3D" id="1.10.1740.10">
    <property type="match status" value="1"/>
</dbReference>
<dbReference type="InterPro" id="IPR032710">
    <property type="entry name" value="NTF2-like_dom_sf"/>
</dbReference>
<dbReference type="SUPFAM" id="SSF88659">
    <property type="entry name" value="Sigma3 and sigma4 domains of RNA polymerase sigma factors"/>
    <property type="match status" value="1"/>
</dbReference>
<evidence type="ECO:0000256" key="1">
    <source>
        <dbReference type="ARBA" id="ARBA00011344"/>
    </source>
</evidence>